<keyword evidence="3" id="KW-0378">Hydrolase</keyword>
<reference evidence="3 4" key="1">
    <citation type="submission" date="2018-05" db="EMBL/GenBank/DDBJ databases">
        <title>Marinilabilia rubrum sp. nov., isolated from saltern sediment.</title>
        <authorList>
            <person name="Zhang R."/>
        </authorList>
    </citation>
    <scope>NUCLEOTIDE SEQUENCE [LARGE SCALE GENOMIC DNA]</scope>
    <source>
        <strain evidence="3 4">WTE16</strain>
    </source>
</reference>
<dbReference type="PROSITE" id="PS51762">
    <property type="entry name" value="GH16_2"/>
    <property type="match status" value="1"/>
</dbReference>
<evidence type="ECO:0000313" key="4">
    <source>
        <dbReference type="Proteomes" id="UP000244956"/>
    </source>
</evidence>
<accession>A0A2U2BB22</accession>
<protein>
    <submittedName>
        <fullName evidence="3">Glycoside hydrolase</fullName>
    </submittedName>
</protein>
<dbReference type="GO" id="GO:0004553">
    <property type="term" value="F:hydrolase activity, hydrolyzing O-glycosyl compounds"/>
    <property type="evidence" value="ECO:0007669"/>
    <property type="project" value="InterPro"/>
</dbReference>
<dbReference type="InterPro" id="IPR050546">
    <property type="entry name" value="Glycosyl_Hydrlase_16"/>
</dbReference>
<dbReference type="GO" id="GO:0005975">
    <property type="term" value="P:carbohydrate metabolic process"/>
    <property type="evidence" value="ECO:0007669"/>
    <property type="project" value="InterPro"/>
</dbReference>
<dbReference type="PANTHER" id="PTHR10963">
    <property type="entry name" value="GLYCOSYL HYDROLASE-RELATED"/>
    <property type="match status" value="1"/>
</dbReference>
<sequence>MSWKNLLLFIWFGVPLLTVGCTETDKDNYELVWSEEFDYTGLPDETKWNYDTIGNSYGWGNNELQCYTVGRKKNAYVDGENLVITARKEAWDDFNYTSARLTTKEKGDWLYGRMEIKANIPGGRGIWPAIWMLPTDWAYGGWPESGEIDIMEHVGYESDSIYTTVHTGAYNHAIGTEVGKATFVPHCEGAFCVYAIEWKKDKIDFFIDDEKVFTFDKHKGGTDVWPFDKRFHLILNVAVGGHWGGLHGVDDDIFPAKMLVDYVRVYKFLE</sequence>
<comment type="similarity">
    <text evidence="1">Belongs to the glycosyl hydrolase 16 family.</text>
</comment>
<evidence type="ECO:0000259" key="2">
    <source>
        <dbReference type="PROSITE" id="PS51762"/>
    </source>
</evidence>
<organism evidence="3 4">
    <name type="scientific">Marinilabilia rubra</name>
    <dbReference type="NCBI Taxonomy" id="2162893"/>
    <lineage>
        <taxon>Bacteria</taxon>
        <taxon>Pseudomonadati</taxon>
        <taxon>Bacteroidota</taxon>
        <taxon>Bacteroidia</taxon>
        <taxon>Marinilabiliales</taxon>
        <taxon>Marinilabiliaceae</taxon>
        <taxon>Marinilabilia</taxon>
    </lineage>
</organism>
<dbReference type="EMBL" id="QEWP01000004">
    <property type="protein sequence ID" value="PWE00237.1"/>
    <property type="molecule type" value="Genomic_DNA"/>
</dbReference>
<dbReference type="Proteomes" id="UP000244956">
    <property type="component" value="Unassembled WGS sequence"/>
</dbReference>
<dbReference type="PROSITE" id="PS51257">
    <property type="entry name" value="PROKAR_LIPOPROTEIN"/>
    <property type="match status" value="1"/>
</dbReference>
<keyword evidence="4" id="KW-1185">Reference proteome</keyword>
<dbReference type="Pfam" id="PF00722">
    <property type="entry name" value="Glyco_hydro_16"/>
    <property type="match status" value="1"/>
</dbReference>
<dbReference type="InterPro" id="IPR000757">
    <property type="entry name" value="Beta-glucanase-like"/>
</dbReference>
<proteinExistence type="inferred from homology"/>
<dbReference type="InterPro" id="IPR013320">
    <property type="entry name" value="ConA-like_dom_sf"/>
</dbReference>
<dbReference type="PANTHER" id="PTHR10963:SF55">
    <property type="entry name" value="GLYCOSIDE HYDROLASE FAMILY 16 PROTEIN"/>
    <property type="match status" value="1"/>
</dbReference>
<name>A0A2U2BB22_9BACT</name>
<dbReference type="AlphaFoldDB" id="A0A2U2BB22"/>
<gene>
    <name evidence="3" type="ORF">DDZ16_07250</name>
</gene>
<dbReference type="OrthoDB" id="9809583at2"/>
<dbReference type="SUPFAM" id="SSF49899">
    <property type="entry name" value="Concanavalin A-like lectins/glucanases"/>
    <property type="match status" value="1"/>
</dbReference>
<feature type="domain" description="GH16" evidence="2">
    <location>
        <begin position="35"/>
        <end position="270"/>
    </location>
</feature>
<evidence type="ECO:0000313" key="3">
    <source>
        <dbReference type="EMBL" id="PWE00237.1"/>
    </source>
</evidence>
<dbReference type="Gene3D" id="2.60.120.200">
    <property type="match status" value="1"/>
</dbReference>
<evidence type="ECO:0000256" key="1">
    <source>
        <dbReference type="ARBA" id="ARBA00006865"/>
    </source>
</evidence>
<comment type="caution">
    <text evidence="3">The sequence shown here is derived from an EMBL/GenBank/DDBJ whole genome shotgun (WGS) entry which is preliminary data.</text>
</comment>
<dbReference type="CDD" id="cd08023">
    <property type="entry name" value="GH16_laminarinase_like"/>
    <property type="match status" value="1"/>
</dbReference>